<evidence type="ECO:0000256" key="1">
    <source>
        <dbReference type="SAM" id="Coils"/>
    </source>
</evidence>
<dbReference type="Pfam" id="PF05406">
    <property type="entry name" value="WGR"/>
    <property type="match status" value="1"/>
</dbReference>
<evidence type="ECO:0000256" key="2">
    <source>
        <dbReference type="SAM" id="MobiDB-lite"/>
    </source>
</evidence>
<dbReference type="Proteomes" id="UP000291485">
    <property type="component" value="Unassembled WGS sequence"/>
</dbReference>
<dbReference type="InterPro" id="IPR027417">
    <property type="entry name" value="P-loop_NTPase"/>
</dbReference>
<evidence type="ECO:0000313" key="4">
    <source>
        <dbReference type="EMBL" id="TCD11118.1"/>
    </source>
</evidence>
<comment type="caution">
    <text evidence="4">The sequence shown here is derived from an EMBL/GenBank/DDBJ whole genome shotgun (WGS) entry which is preliminary data.</text>
</comment>
<dbReference type="InterPro" id="IPR036930">
    <property type="entry name" value="WGR_dom_sf"/>
</dbReference>
<dbReference type="RefSeq" id="WP_131557138.1">
    <property type="nucleotide sequence ID" value="NZ_SJSN01000004.1"/>
</dbReference>
<dbReference type="PANTHER" id="PTHR10887:SF495">
    <property type="entry name" value="HELICASE SENATAXIN ISOFORM X1-RELATED"/>
    <property type="match status" value="1"/>
</dbReference>
<dbReference type="InterPro" id="IPR045055">
    <property type="entry name" value="DNA2/NAM7-like"/>
</dbReference>
<feature type="region of interest" description="Disordered" evidence="2">
    <location>
        <begin position="1721"/>
        <end position="1744"/>
    </location>
</feature>
<keyword evidence="5" id="KW-1185">Reference proteome</keyword>
<protein>
    <submittedName>
        <fullName evidence="4">WGR domain-containing protein</fullName>
    </submittedName>
</protein>
<dbReference type="Gene3D" id="3.40.50.300">
    <property type="entry name" value="P-loop containing nucleotide triphosphate hydrolases"/>
    <property type="match status" value="3"/>
</dbReference>
<organism evidence="4 5">
    <name type="scientific">Pedobacter frigidisoli</name>
    <dbReference type="NCBI Taxonomy" id="2530455"/>
    <lineage>
        <taxon>Bacteria</taxon>
        <taxon>Pseudomonadati</taxon>
        <taxon>Bacteroidota</taxon>
        <taxon>Sphingobacteriia</taxon>
        <taxon>Sphingobacteriales</taxon>
        <taxon>Sphingobacteriaceae</taxon>
        <taxon>Pedobacter</taxon>
    </lineage>
</organism>
<proteinExistence type="predicted"/>
<dbReference type="InterPro" id="IPR008893">
    <property type="entry name" value="WGR_domain"/>
</dbReference>
<gene>
    <name evidence="4" type="ORF">EZ449_06385</name>
</gene>
<evidence type="ECO:0000313" key="5">
    <source>
        <dbReference type="Proteomes" id="UP000291485"/>
    </source>
</evidence>
<dbReference type="Pfam" id="PF18741">
    <property type="entry name" value="MTES_1575"/>
    <property type="match status" value="1"/>
</dbReference>
<sequence>MPLDRTTFKTFLDTAFDRGQYATDDIIAFALPLFEEVLSFHEINEVAPFHKENALFITNNRLDIDENLTLKPSYNAAKIVDLFKSVYSTQFDIVHRETLEADVDQGTYNTESMHIHFDQHKDLEHPSYILGYNCFEILINHHDAQTDIFCLGLVLGSLALSLNLYDKDDVKTFTKYRQNPVQYNSRIHPTISALIKEMTELDRAKRSQDLYDVIHKLKFYRDYDIEKQIDLSNVAGWVNKELKERSQFILNKLRNRLFDTSRRNRLLFYKPNMRFVNLTVSSVPMVLHYQSIRPDLLFTWNSDISGKVKGMKEIVLNKYLRFEDHSYLPSALDKIRVESQRDIQEYGFSQLKLVITFLNWHNLKENASERIQSPLLMIPVELKKSKKLKEDHYTMQVLDNAAEVNPVLANQLRELYGIKLPDFVDLDEMSIEQFYQILKSQIDSANQGIQLQYIEKPLIKLIHSVAKQTVGNYKKRLRKSSGLESYKNIGYSYQTEHFKPLGLEIFKQRVESKPSFLEFLINDDIKLASQQLTGNNDNGRELFELTENASNPYSWDFDTCNMVLGNFNYKKMSLVRDYNHVIDNTVQHEVFESLFSNQPRQIKEHHIDLNKIDDWNHVITADPTQTKAILQSRNGDSYIIQGPPGTGKSQTITNLIADFLAQGKNILFVCEKRAALDVVFHRLKQNGLDELCCYIHDSQGDKREFIKNLKATYEDFIHHKKDLPLIKQTRIELINDLNLHLAVLQQFHEHHNEIPETAGLPLRELIDRVIELKNQILPLQPKQEELLPAYKEWISFGEMIVELSKQLEEIGAEPAFADHPLSKLNDQVYNQENPLNYLENLIKDLQLSLNEIDSFIHQNDISPEHCTYLTQMLAVSEDALLLYPFVEYNNIELLDPSTEKACNFDREVNQYQQQKQNLQHATAQNQNWIQKLSRQDLTSALELAENNEGSFLSFLNGGWRNLKKQLQQSYNFSQHQIKPSFTSILQQLKNEYDAQNNLSNTQNLLQQNYHLAGIDDAILNIKTIRQKRGDQEIDYLIAHPNAADLIKKLNKLYPSLNILSAKLNECLAESENKSFDELRDELESILMNSESLLDLLPALKDYSKASENVKNLLNRVAITPAETEASMASKTLKQFYQYNKVFAATDIQAIEKAVNQIQSGYKKLLKLNAEQIRASIRHRFLEHIELGNMALSQLNPQQKAFKKDYNEGRKILENEFSKSMRYKSIRELSAKESCLVLKDIKPVWLMSPLSVSDSLPLDINYFDVVIFDEASQITLEEGIPALYRSPQTIIVGDDKQMPPTNFFSAKAEDPDDLEAYEDDEDSELLSTDADSLLVQGSRKLDSTMLSWHYRSHYETLISYSNHAFYEAGLLTIPDKTVHHQEKAVLEVTQAEDASKYADALFDRSISFHFHPNSVYEKRNNQDEANYIANLVRELLKRGVEESIGIVAFSQEQQHTIENALTSLAATDKEFELLLEEAYNRTQDEQFVGLIIKNLENIQGDERDIIIMSVCYGYDARKKILMNFGPVNKKGGEKRLNVIFSRAKKHMAVISSIKYHNITNEYNEGANYFRRFLQYAESVSTGNMEMARAILDSLVFNKKEIAVSKSSVVLKQIKDELLAKGFEVKENVGQSTFKCSLAVKLHPNDDAYILSILIDDEAHYGNQNLLEQYYQRPAILKSFGWRTMHLYAKDWLQNPQKMMELILKRINEKPVDQIEENLELPTFDKISPVENPNQEEENSPKAAPKSEPIIGYEQLIFDRLVYSDMGSNKFWESATEESKLIIRFGRIGTKGQVNIKTFSSPEIAQKEREKLVKEKLGKGYKIQNNID</sequence>
<reference evidence="4 5" key="1">
    <citation type="submission" date="2019-02" db="EMBL/GenBank/DDBJ databases">
        <title>Pedobacter sp. RP-3-11 sp. nov., isolated from Arctic soil.</title>
        <authorList>
            <person name="Dahal R.H."/>
        </authorList>
    </citation>
    <scope>NUCLEOTIDE SEQUENCE [LARGE SCALE GENOMIC DNA]</scope>
    <source>
        <strain evidence="4 5">RP-3-11</strain>
    </source>
</reference>
<dbReference type="SMART" id="SM00773">
    <property type="entry name" value="WGR"/>
    <property type="match status" value="1"/>
</dbReference>
<dbReference type="InterPro" id="IPR041679">
    <property type="entry name" value="DNA2/NAM7-like_C"/>
</dbReference>
<dbReference type="CDD" id="cd07996">
    <property type="entry name" value="WGR_MMR_like"/>
    <property type="match status" value="1"/>
</dbReference>
<dbReference type="SUPFAM" id="SSF142921">
    <property type="entry name" value="WGR domain-like"/>
    <property type="match status" value="1"/>
</dbReference>
<dbReference type="OrthoDB" id="9757917at2"/>
<feature type="domain" description="WGR" evidence="3">
    <location>
        <begin position="1757"/>
        <end position="1826"/>
    </location>
</feature>
<dbReference type="EMBL" id="SJSN01000004">
    <property type="protein sequence ID" value="TCD11118.1"/>
    <property type="molecule type" value="Genomic_DNA"/>
</dbReference>
<accession>A0A4R0P6L2</accession>
<dbReference type="Pfam" id="PF13195">
    <property type="entry name" value="DUF4011"/>
    <property type="match status" value="1"/>
</dbReference>
<evidence type="ECO:0000259" key="3">
    <source>
        <dbReference type="PROSITE" id="PS51977"/>
    </source>
</evidence>
<dbReference type="InterPro" id="IPR041677">
    <property type="entry name" value="DNA2/NAM7_AAA_11"/>
</dbReference>
<dbReference type="InterPro" id="IPR049809">
    <property type="entry name" value="YehF/YfeS-like_WGR"/>
</dbReference>
<dbReference type="Gene3D" id="1.10.510.10">
    <property type="entry name" value="Transferase(Phosphotransferase) domain 1"/>
    <property type="match status" value="1"/>
</dbReference>
<dbReference type="InterPro" id="IPR025103">
    <property type="entry name" value="DUF4011"/>
</dbReference>
<dbReference type="Gene3D" id="2.20.140.10">
    <property type="entry name" value="WGR domain"/>
    <property type="match status" value="1"/>
</dbReference>
<dbReference type="Pfam" id="PF13087">
    <property type="entry name" value="AAA_12"/>
    <property type="match status" value="1"/>
</dbReference>
<dbReference type="PROSITE" id="PS51977">
    <property type="entry name" value="WGR"/>
    <property type="match status" value="1"/>
</dbReference>
<dbReference type="InterPro" id="IPR049468">
    <property type="entry name" value="Restrct_endonuc-II-like_dom"/>
</dbReference>
<dbReference type="Pfam" id="PF13086">
    <property type="entry name" value="AAA_11"/>
    <property type="match status" value="2"/>
</dbReference>
<name>A0A4R0P6L2_9SPHI</name>
<dbReference type="SUPFAM" id="SSF52540">
    <property type="entry name" value="P-loop containing nucleoside triphosphate hydrolases"/>
    <property type="match status" value="1"/>
</dbReference>
<dbReference type="PANTHER" id="PTHR10887">
    <property type="entry name" value="DNA2/NAM7 HELICASE FAMILY"/>
    <property type="match status" value="1"/>
</dbReference>
<dbReference type="GO" id="GO:0004386">
    <property type="term" value="F:helicase activity"/>
    <property type="evidence" value="ECO:0007669"/>
    <property type="project" value="InterPro"/>
</dbReference>
<dbReference type="CDD" id="cd18808">
    <property type="entry name" value="SF1_C_Upf1"/>
    <property type="match status" value="1"/>
</dbReference>
<dbReference type="InterPro" id="IPR047187">
    <property type="entry name" value="SF1_C_Upf1"/>
</dbReference>
<keyword evidence="1" id="KW-0175">Coiled coil</keyword>
<feature type="coiled-coil region" evidence="1">
    <location>
        <begin position="904"/>
        <end position="931"/>
    </location>
</feature>